<evidence type="ECO:0000313" key="2">
    <source>
        <dbReference type="EMBL" id="XDV60627.1"/>
    </source>
</evidence>
<proteinExistence type="predicted"/>
<reference evidence="2" key="1">
    <citation type="submission" date="2024-08" db="EMBL/GenBank/DDBJ databases">
        <authorList>
            <person name="Chaddad Z."/>
            <person name="Lamrabet M."/>
            <person name="Bouhnik O."/>
            <person name="Alami S."/>
            <person name="Wipf D."/>
            <person name="Courty P.E."/>
            <person name="Missbah El Idrissi M."/>
        </authorList>
    </citation>
    <scope>NUCLEOTIDE SEQUENCE</scope>
    <source>
        <strain evidence="2">LLZ17</strain>
    </source>
</reference>
<sequence>MKKANQLPALHAQIVESPPVVQANVTVYDEFDSRLALPDPVLCLPCETVQNGISSQPLSSSRQMRPYDQTEPTSRQESRALHLDGDTGSEYRNGALFIHVEISP</sequence>
<organism evidence="2">
    <name type="scientific">Bradyrhizobium sp. LLZ17</name>
    <dbReference type="NCBI Taxonomy" id="3239388"/>
    <lineage>
        <taxon>Bacteria</taxon>
        <taxon>Pseudomonadati</taxon>
        <taxon>Pseudomonadota</taxon>
        <taxon>Alphaproteobacteria</taxon>
        <taxon>Hyphomicrobiales</taxon>
        <taxon>Nitrobacteraceae</taxon>
        <taxon>Bradyrhizobium</taxon>
    </lineage>
</organism>
<feature type="compositionally biased region" description="Basic and acidic residues" evidence="1">
    <location>
        <begin position="74"/>
        <end position="85"/>
    </location>
</feature>
<protein>
    <submittedName>
        <fullName evidence="2">Uncharacterized protein</fullName>
    </submittedName>
</protein>
<dbReference type="AlphaFoldDB" id="A0AB39XV45"/>
<accession>A0AB39XV45</accession>
<dbReference type="EMBL" id="CP165734">
    <property type="protein sequence ID" value="XDV60627.1"/>
    <property type="molecule type" value="Genomic_DNA"/>
</dbReference>
<feature type="region of interest" description="Disordered" evidence="1">
    <location>
        <begin position="51"/>
        <end position="87"/>
    </location>
</feature>
<evidence type="ECO:0000256" key="1">
    <source>
        <dbReference type="SAM" id="MobiDB-lite"/>
    </source>
</evidence>
<feature type="compositionally biased region" description="Polar residues" evidence="1">
    <location>
        <begin position="51"/>
        <end position="63"/>
    </location>
</feature>
<gene>
    <name evidence="2" type="ORF">AB8Z38_15595</name>
</gene>
<name>A0AB39XV45_9BRAD</name>
<dbReference type="RefSeq" id="WP_369725979.1">
    <property type="nucleotide sequence ID" value="NZ_CP165734.1"/>
</dbReference>